<dbReference type="GO" id="GO:0005615">
    <property type="term" value="C:extracellular space"/>
    <property type="evidence" value="ECO:0007669"/>
    <property type="project" value="TreeGrafter"/>
</dbReference>
<dbReference type="CDD" id="cd06241">
    <property type="entry name" value="M14-like"/>
    <property type="match status" value="1"/>
</dbReference>
<dbReference type="Gene3D" id="3.40.630.10">
    <property type="entry name" value="Zn peptidases"/>
    <property type="match status" value="1"/>
</dbReference>
<evidence type="ECO:0000256" key="2">
    <source>
        <dbReference type="ARBA" id="ARBA00005988"/>
    </source>
</evidence>
<keyword evidence="6" id="KW-1185">Reference proteome</keyword>
<dbReference type="Pfam" id="PF00246">
    <property type="entry name" value="Peptidase_M14"/>
    <property type="match status" value="1"/>
</dbReference>
<reference evidence="5 6" key="1">
    <citation type="submission" date="2019-02" db="EMBL/GenBank/DDBJ databases">
        <title>Deep-cultivation of Planctomycetes and their phenomic and genomic characterization uncovers novel biology.</title>
        <authorList>
            <person name="Wiegand S."/>
            <person name="Jogler M."/>
            <person name="Boedeker C."/>
            <person name="Pinto D."/>
            <person name="Vollmers J."/>
            <person name="Rivas-Marin E."/>
            <person name="Kohn T."/>
            <person name="Peeters S.H."/>
            <person name="Heuer A."/>
            <person name="Rast P."/>
            <person name="Oberbeckmann S."/>
            <person name="Bunk B."/>
            <person name="Jeske O."/>
            <person name="Meyerdierks A."/>
            <person name="Storesund J.E."/>
            <person name="Kallscheuer N."/>
            <person name="Luecker S."/>
            <person name="Lage O.M."/>
            <person name="Pohl T."/>
            <person name="Merkel B.J."/>
            <person name="Hornburger P."/>
            <person name="Mueller R.-W."/>
            <person name="Bruemmer F."/>
            <person name="Labrenz M."/>
            <person name="Spormann A.M."/>
            <person name="Op den Camp H."/>
            <person name="Overmann J."/>
            <person name="Amann R."/>
            <person name="Jetten M.S.M."/>
            <person name="Mascher T."/>
            <person name="Medema M.H."/>
            <person name="Devos D.P."/>
            <person name="Kaster A.-K."/>
            <person name="Ovreas L."/>
            <person name="Rohde M."/>
            <person name="Galperin M.Y."/>
            <person name="Jogler C."/>
        </authorList>
    </citation>
    <scope>NUCLEOTIDE SEQUENCE [LARGE SCALE GENOMIC DNA]</scope>
    <source>
        <strain evidence="5 6">Pla163</strain>
    </source>
</reference>
<proteinExistence type="inferred from homology"/>
<dbReference type="PANTHER" id="PTHR11705:SF145">
    <property type="entry name" value="PEPTIDASE M14 CARBOXYPEPTIDASE A DOMAIN-CONTAINING PROTEIN"/>
    <property type="match status" value="1"/>
</dbReference>
<evidence type="ECO:0000313" key="6">
    <source>
        <dbReference type="Proteomes" id="UP000319342"/>
    </source>
</evidence>
<evidence type="ECO:0000259" key="4">
    <source>
        <dbReference type="PROSITE" id="PS52035"/>
    </source>
</evidence>
<dbReference type="SUPFAM" id="SSF53187">
    <property type="entry name" value="Zn-dependent exopeptidases"/>
    <property type="match status" value="1"/>
</dbReference>
<feature type="active site" description="Proton donor/acceptor" evidence="3">
    <location>
        <position position="326"/>
    </location>
</feature>
<name>A0A518D4N6_9BACT</name>
<keyword evidence="5" id="KW-0645">Protease</keyword>
<dbReference type="InterPro" id="IPR000834">
    <property type="entry name" value="Peptidase_M14"/>
</dbReference>
<evidence type="ECO:0000256" key="1">
    <source>
        <dbReference type="ARBA" id="ARBA00001947"/>
    </source>
</evidence>
<keyword evidence="5" id="KW-0378">Hydrolase</keyword>
<comment type="cofactor">
    <cofactor evidence="1">
        <name>Zn(2+)</name>
        <dbReference type="ChEBI" id="CHEBI:29105"/>
    </cofactor>
</comment>
<comment type="similarity">
    <text evidence="2 3">Belongs to the peptidase M14 family.</text>
</comment>
<feature type="domain" description="Peptidase M14" evidence="4">
    <location>
        <begin position="71"/>
        <end position="351"/>
    </location>
</feature>
<dbReference type="Proteomes" id="UP000319342">
    <property type="component" value="Chromosome"/>
</dbReference>
<dbReference type="PRINTS" id="PR00765">
    <property type="entry name" value="CRBOXYPTASEA"/>
</dbReference>
<dbReference type="SMART" id="SM00631">
    <property type="entry name" value="Zn_pept"/>
    <property type="match status" value="1"/>
</dbReference>
<dbReference type="AlphaFoldDB" id="A0A518D4N6"/>
<evidence type="ECO:0000256" key="3">
    <source>
        <dbReference type="PROSITE-ProRule" id="PRU01379"/>
    </source>
</evidence>
<dbReference type="GO" id="GO:0004181">
    <property type="term" value="F:metallocarboxypeptidase activity"/>
    <property type="evidence" value="ECO:0007669"/>
    <property type="project" value="InterPro"/>
</dbReference>
<dbReference type="GO" id="GO:0008270">
    <property type="term" value="F:zinc ion binding"/>
    <property type="evidence" value="ECO:0007669"/>
    <property type="project" value="InterPro"/>
</dbReference>
<protein>
    <submittedName>
        <fullName evidence="5">Zinc carboxypeptidase</fullName>
    </submittedName>
</protein>
<accession>A0A518D4N6</accession>
<dbReference type="PANTHER" id="PTHR11705">
    <property type="entry name" value="PROTEASE FAMILY M14 CARBOXYPEPTIDASE A,B"/>
    <property type="match status" value="1"/>
</dbReference>
<dbReference type="PROSITE" id="PS52035">
    <property type="entry name" value="PEPTIDASE_M14"/>
    <property type="match status" value="1"/>
</dbReference>
<dbReference type="EMBL" id="CP036290">
    <property type="protein sequence ID" value="QDU86429.1"/>
    <property type="molecule type" value="Genomic_DNA"/>
</dbReference>
<keyword evidence="5" id="KW-0121">Carboxypeptidase</keyword>
<gene>
    <name evidence="5" type="ORF">Pla163_35800</name>
</gene>
<dbReference type="OrthoDB" id="6221272at2"/>
<organism evidence="5 6">
    <name type="scientific">Rohdeia mirabilis</name>
    <dbReference type="NCBI Taxonomy" id="2528008"/>
    <lineage>
        <taxon>Bacteria</taxon>
        <taxon>Pseudomonadati</taxon>
        <taxon>Planctomycetota</taxon>
        <taxon>Planctomycetia</taxon>
        <taxon>Planctomycetia incertae sedis</taxon>
        <taxon>Rohdeia</taxon>
    </lineage>
</organism>
<sequence length="560" mass="61193">MARHLCLRTLWSPRPRPLAARPPSTPPMTRATRLLVLAALATACVATPGRPDLVRFAYAPDELPTTAEASGFTRTSEHAAVVAHFERIATASDLVAPISLGTSHEGRDLLAVLIADPPIASAAEARASSKPLVFLFGNIHAGEVCGKEALGMIARELAGGSPLLEHVNVAILANYNPDGNDAMAPDNRPGQIGPETMGERANALGLDLNRDWVKADAPETRAFIRFLNAYDPLVIVDTHTTNGSHHRYTITHQGPKHPAGDRRVIEYVRDTLLPDVDARFAATTDYESFVYGNFGRRHQIWTTYPAEPRYGVAYRGLRNRLSVLSEAYSYATYRDRVLGTKAFCEAVLEHVAQNAERVVELCRTADARAIERGAGTEPSERLPLRVEARPFPGTVVAKGFEEYDANGERTEPGAPRDWEVEVVNDFVPTLEVDLPRAYVFGPEFAGVAEHLELHGIRLRRLDTPVTATLERYRITDFERAEAPFEGRARADVRAAERFDARLELAVGTYVVPTAQPLGALAAYLLEPQATDGLAAWGFVGMVQGEPFPIARTNDVAVATD</sequence>
<dbReference type="GO" id="GO:0006508">
    <property type="term" value="P:proteolysis"/>
    <property type="evidence" value="ECO:0007669"/>
    <property type="project" value="InterPro"/>
</dbReference>
<evidence type="ECO:0000313" key="5">
    <source>
        <dbReference type="EMBL" id="QDU86429.1"/>
    </source>
</evidence>